<dbReference type="InterPro" id="IPR024752">
    <property type="entry name" value="Myb/SANT-like_dom"/>
</dbReference>
<dbReference type="PANTHER" id="PTHR22930">
    <property type="match status" value="1"/>
</dbReference>
<evidence type="ECO:0000256" key="5">
    <source>
        <dbReference type="ARBA" id="ARBA00022723"/>
    </source>
</evidence>
<dbReference type="GO" id="GO:0016787">
    <property type="term" value="F:hydrolase activity"/>
    <property type="evidence" value="ECO:0007669"/>
    <property type="project" value="UniProtKB-KW"/>
</dbReference>
<evidence type="ECO:0000256" key="6">
    <source>
        <dbReference type="ARBA" id="ARBA00022801"/>
    </source>
</evidence>
<evidence type="ECO:0000256" key="1">
    <source>
        <dbReference type="ARBA" id="ARBA00001968"/>
    </source>
</evidence>
<dbReference type="Pfam" id="PF13359">
    <property type="entry name" value="DDE_Tnp_4"/>
    <property type="match status" value="1"/>
</dbReference>
<protein>
    <recommendedName>
        <fullName evidence="14">DDE Tnp4 domain-containing protein</fullName>
    </recommendedName>
</protein>
<comment type="subcellular location">
    <subcellularLocation>
        <location evidence="2">Nucleus</location>
    </subcellularLocation>
</comment>
<evidence type="ECO:0000256" key="2">
    <source>
        <dbReference type="ARBA" id="ARBA00004123"/>
    </source>
</evidence>
<dbReference type="EMBL" id="KZ664027">
    <property type="protein sequence ID" value="PPS08317.1"/>
    <property type="molecule type" value="Genomic_DNA"/>
</dbReference>
<dbReference type="GO" id="GO:0005634">
    <property type="term" value="C:nucleus"/>
    <property type="evidence" value="ECO:0007669"/>
    <property type="project" value="UniProtKB-SubCell"/>
</dbReference>
<feature type="region of interest" description="Disordered" evidence="8">
    <location>
        <begin position="534"/>
        <end position="556"/>
    </location>
</feature>
<gene>
    <name evidence="12" type="ORF">GOBAR_AA12330</name>
</gene>
<keyword evidence="7" id="KW-0539">Nucleus</keyword>
<keyword evidence="6" id="KW-0378">Hydrolase</keyword>
<accession>A0A2P5XY95</accession>
<feature type="domain" description="Myb/SANT-like" evidence="9">
    <location>
        <begin position="339"/>
        <end position="409"/>
    </location>
</feature>
<dbReference type="InterPro" id="IPR027806">
    <property type="entry name" value="HARBI1_dom"/>
</dbReference>
<evidence type="ECO:0000256" key="8">
    <source>
        <dbReference type="SAM" id="MobiDB-lite"/>
    </source>
</evidence>
<comment type="cofactor">
    <cofactor evidence="1">
        <name>a divalent metal cation</name>
        <dbReference type="ChEBI" id="CHEBI:60240"/>
    </cofactor>
</comment>
<dbReference type="OrthoDB" id="666777at2759"/>
<dbReference type="Pfam" id="PF26138">
    <property type="entry name" value="DUF8040"/>
    <property type="match status" value="1"/>
</dbReference>
<evidence type="ECO:0000256" key="7">
    <source>
        <dbReference type="ARBA" id="ARBA00023242"/>
    </source>
</evidence>
<comment type="similarity">
    <text evidence="3">Belongs to the HARBI1 family.</text>
</comment>
<dbReference type="GO" id="GO:0004518">
    <property type="term" value="F:nuclease activity"/>
    <property type="evidence" value="ECO:0007669"/>
    <property type="project" value="UniProtKB-KW"/>
</dbReference>
<keyword evidence="4" id="KW-0540">Nuclease</keyword>
<evidence type="ECO:0000259" key="9">
    <source>
        <dbReference type="Pfam" id="PF12776"/>
    </source>
</evidence>
<sequence length="576" mass="66328">MRPIVFFNLCDILSRNNLLQSTKSVNIREQVVIFLHIIGHNVRFRVIGSRYYRSTETIHRYFRVVLRAILKLYKLVIRLPDESIPSEIRNNPRFYPYFKDCIGALDGTHVRAFVPLNIQGRFRSRKGGTTQNVLAAITFDLKFSYVLVGWEGSAHDSSILSDALSRPRGLRIPEGKYYLADAGYGIHNGFITPYHGVRYHLKEFSGQGPENAKELFNLRHSSLRITIERVFRILKKRFRVLDAEPFWNFQTQVDIVLACCIIHNHIMGVDPSDLLNQGLYEEPESDLIISTLMEREEREEAIEWSAKRDEISQTMWTDYMARNIRMGKGNKEGTSKQFTWTKPMEHLFLEILADEAQKGNKPSNTFKAVSINRVVEAISEKFQVQCDAKHVENHLRTVKKKWQIICTIRGYLIEVTVKELGKKKMQIYTVYFYVNKNGEISEIICTIRGESGFGWDGNMKMITCDRATYDASVMAHKKYEPFLNKSIDHYDEMALVVGKDMAIGSFARKFTDIDLDDDNIDSVPIDCENEATKEVRTNVSSSGTSKRKRKKAQESVNDEQIKFVGEQLGKIANALE</sequence>
<dbReference type="Pfam" id="PF12776">
    <property type="entry name" value="Myb_DNA-bind_3"/>
    <property type="match status" value="1"/>
</dbReference>
<proteinExistence type="inferred from homology"/>
<organism evidence="12 13">
    <name type="scientific">Gossypium barbadense</name>
    <name type="common">Sea Island cotton</name>
    <name type="synonym">Hibiscus barbadensis</name>
    <dbReference type="NCBI Taxonomy" id="3634"/>
    <lineage>
        <taxon>Eukaryota</taxon>
        <taxon>Viridiplantae</taxon>
        <taxon>Streptophyta</taxon>
        <taxon>Embryophyta</taxon>
        <taxon>Tracheophyta</taxon>
        <taxon>Spermatophyta</taxon>
        <taxon>Magnoliopsida</taxon>
        <taxon>eudicotyledons</taxon>
        <taxon>Gunneridae</taxon>
        <taxon>Pentapetalae</taxon>
        <taxon>rosids</taxon>
        <taxon>malvids</taxon>
        <taxon>Malvales</taxon>
        <taxon>Malvaceae</taxon>
        <taxon>Malvoideae</taxon>
        <taxon>Gossypium</taxon>
    </lineage>
</organism>
<evidence type="ECO:0000256" key="4">
    <source>
        <dbReference type="ARBA" id="ARBA00022722"/>
    </source>
</evidence>
<name>A0A2P5XY95_GOSBA</name>
<evidence type="ECO:0008006" key="14">
    <source>
        <dbReference type="Google" id="ProtNLM"/>
    </source>
</evidence>
<evidence type="ECO:0000313" key="12">
    <source>
        <dbReference type="EMBL" id="PPS08317.1"/>
    </source>
</evidence>
<evidence type="ECO:0000256" key="3">
    <source>
        <dbReference type="ARBA" id="ARBA00006958"/>
    </source>
</evidence>
<evidence type="ECO:0000259" key="10">
    <source>
        <dbReference type="Pfam" id="PF13359"/>
    </source>
</evidence>
<evidence type="ECO:0000259" key="11">
    <source>
        <dbReference type="Pfam" id="PF26138"/>
    </source>
</evidence>
<dbReference type="PANTHER" id="PTHR22930:SF228">
    <property type="entry name" value="PROTEIN ALP1-LIKE"/>
    <property type="match status" value="1"/>
</dbReference>
<feature type="domain" description="DUF8040" evidence="11">
    <location>
        <begin position="1"/>
        <end position="71"/>
    </location>
</feature>
<feature type="domain" description="DDE Tnp4" evidence="10">
    <location>
        <begin position="105"/>
        <end position="264"/>
    </location>
</feature>
<dbReference type="GO" id="GO:0046872">
    <property type="term" value="F:metal ion binding"/>
    <property type="evidence" value="ECO:0007669"/>
    <property type="project" value="UniProtKB-KW"/>
</dbReference>
<reference evidence="12 13" key="1">
    <citation type="submission" date="2015-01" db="EMBL/GenBank/DDBJ databases">
        <title>Genome of allotetraploid Gossypium barbadense reveals genomic plasticity and fiber elongation in cotton evolution.</title>
        <authorList>
            <person name="Chen X."/>
            <person name="Liu X."/>
            <person name="Zhao B."/>
            <person name="Zheng H."/>
            <person name="Hu Y."/>
            <person name="Lu G."/>
            <person name="Yang C."/>
            <person name="Chen J."/>
            <person name="Shan C."/>
            <person name="Zhang L."/>
            <person name="Zhou Y."/>
            <person name="Wang L."/>
            <person name="Guo W."/>
            <person name="Bai Y."/>
            <person name="Ruan J."/>
            <person name="Shangguan X."/>
            <person name="Mao Y."/>
            <person name="Jiang J."/>
            <person name="Zhu Y."/>
            <person name="Lei J."/>
            <person name="Kang H."/>
            <person name="Chen S."/>
            <person name="He X."/>
            <person name="Wang R."/>
            <person name="Wang Y."/>
            <person name="Chen J."/>
            <person name="Wang L."/>
            <person name="Yu S."/>
            <person name="Wang B."/>
            <person name="Wei J."/>
            <person name="Song S."/>
            <person name="Lu X."/>
            <person name="Gao Z."/>
            <person name="Gu W."/>
            <person name="Deng X."/>
            <person name="Ma D."/>
            <person name="Wang S."/>
            <person name="Liang W."/>
            <person name="Fang L."/>
            <person name="Cai C."/>
            <person name="Zhu X."/>
            <person name="Zhou B."/>
            <person name="Zhang Y."/>
            <person name="Chen Z."/>
            <person name="Xu S."/>
            <person name="Zhu R."/>
            <person name="Wang S."/>
            <person name="Zhang T."/>
            <person name="Zhao G."/>
        </authorList>
    </citation>
    <scope>NUCLEOTIDE SEQUENCE [LARGE SCALE GENOMIC DNA]</scope>
    <source>
        <strain evidence="13">cv. Xinhai21</strain>
        <tissue evidence="12">Leaf</tissue>
    </source>
</reference>
<dbReference type="InterPro" id="IPR058353">
    <property type="entry name" value="DUF8040"/>
</dbReference>
<evidence type="ECO:0000313" key="13">
    <source>
        <dbReference type="Proteomes" id="UP000239757"/>
    </source>
</evidence>
<dbReference type="InterPro" id="IPR045249">
    <property type="entry name" value="HARBI1-like"/>
</dbReference>
<dbReference type="AlphaFoldDB" id="A0A2P5XY95"/>
<keyword evidence="5" id="KW-0479">Metal-binding</keyword>
<dbReference type="Proteomes" id="UP000239757">
    <property type="component" value="Unassembled WGS sequence"/>
</dbReference>